<dbReference type="SUPFAM" id="SSF48179">
    <property type="entry name" value="6-phosphogluconate dehydrogenase C-terminal domain-like"/>
    <property type="match status" value="1"/>
</dbReference>
<dbReference type="PANTHER" id="PTHR21363:SF0">
    <property type="entry name" value="PREPHENATE DEHYDROGENASE [NADP(+)]"/>
    <property type="match status" value="1"/>
</dbReference>
<dbReference type="OrthoDB" id="9802008at2"/>
<accession>A0A317QGK4</accession>
<dbReference type="GO" id="GO:0006571">
    <property type="term" value="P:tyrosine biosynthetic process"/>
    <property type="evidence" value="ECO:0007669"/>
    <property type="project" value="InterPro"/>
</dbReference>
<protein>
    <submittedName>
        <fullName evidence="4">Prephenate dehydrogenase</fullName>
    </submittedName>
</protein>
<dbReference type="GO" id="GO:0004665">
    <property type="term" value="F:prephenate dehydrogenase (NADP+) activity"/>
    <property type="evidence" value="ECO:0007669"/>
    <property type="project" value="InterPro"/>
</dbReference>
<evidence type="ECO:0000313" key="5">
    <source>
        <dbReference type="Proteomes" id="UP000246661"/>
    </source>
</evidence>
<dbReference type="Gene3D" id="1.10.3660.10">
    <property type="entry name" value="6-phosphogluconate dehydrogenase C-terminal like domain"/>
    <property type="match status" value="1"/>
</dbReference>
<proteinExistence type="inferred from homology"/>
<sequence length="308" mass="30890">MTPPAPAIPVPTMPKPPVGVVGLGQLGGSLAAALLAAGREVSGWDVDPAAREAAAARGVRVTRELGGVVVLAVPLPVMAGALDGLDVDADATVTDLGSVKAPVLASVGARLGDRFVGGHPMAGTERSGHGATDPGLFRGARWALCLEPGTDLRRWLRAAEVALDAGAEVVPVTAAEHDDAVAAVSHVPHLLAAALAAAAGEAGPLALALGAGSFRDGTRVIGSDPAFVTAMVEGNAGPTAAALDRVRAQLERPWPDLVAAGHAVRTADPGRRVVRVPLDRAALLALGRTGGAVTQRLAAFVEGWVPGR</sequence>
<dbReference type="InterPro" id="IPR046825">
    <property type="entry name" value="PDH_C"/>
</dbReference>
<keyword evidence="5" id="KW-1185">Reference proteome</keyword>
<dbReference type="InterPro" id="IPR036291">
    <property type="entry name" value="NAD(P)-bd_dom_sf"/>
</dbReference>
<comment type="caution">
    <text evidence="4">The sequence shown here is derived from an EMBL/GenBank/DDBJ whole genome shotgun (WGS) entry which is preliminary data.</text>
</comment>
<evidence type="ECO:0000256" key="1">
    <source>
        <dbReference type="ARBA" id="ARBA00007964"/>
    </source>
</evidence>
<dbReference type="PROSITE" id="PS00065">
    <property type="entry name" value="D_2_HYDROXYACID_DH_1"/>
    <property type="match status" value="1"/>
</dbReference>
<comment type="similarity">
    <text evidence="1">Belongs to the prephenate/arogenate dehydrogenase family.</text>
</comment>
<dbReference type="PROSITE" id="PS51176">
    <property type="entry name" value="PDH_ADH"/>
    <property type="match status" value="1"/>
</dbReference>
<evidence type="ECO:0000256" key="2">
    <source>
        <dbReference type="ARBA" id="ARBA00023002"/>
    </source>
</evidence>
<reference evidence="5" key="1">
    <citation type="submission" date="2018-05" db="EMBL/GenBank/DDBJ databases">
        <authorList>
            <person name="Klenk H.-P."/>
            <person name="Huntemann M."/>
            <person name="Clum A."/>
            <person name="Pillay M."/>
            <person name="Palaniappan K."/>
            <person name="Varghese N."/>
            <person name="Mikhailova N."/>
            <person name="Stamatis D."/>
            <person name="Reddy T."/>
            <person name="Daum C."/>
            <person name="Shapiro N."/>
            <person name="Ivanova N."/>
            <person name="Kyrpides N."/>
            <person name="Woyke T."/>
        </authorList>
    </citation>
    <scope>NUCLEOTIDE SEQUENCE [LARGE SCALE GENOMIC DNA]</scope>
    <source>
        <strain evidence="5">DSM 45417</strain>
    </source>
</reference>
<dbReference type="GO" id="GO:0070403">
    <property type="term" value="F:NAD+ binding"/>
    <property type="evidence" value="ECO:0007669"/>
    <property type="project" value="InterPro"/>
</dbReference>
<dbReference type="InterPro" id="IPR029752">
    <property type="entry name" value="D-isomer_DH_CS1"/>
</dbReference>
<name>A0A317QGK4_9ACTN</name>
<dbReference type="Pfam" id="PF20463">
    <property type="entry name" value="PDH_C"/>
    <property type="match status" value="1"/>
</dbReference>
<dbReference type="PANTHER" id="PTHR21363">
    <property type="entry name" value="PREPHENATE DEHYDROGENASE"/>
    <property type="match status" value="1"/>
</dbReference>
<organism evidence="4 5">
    <name type="scientific">Geodermatophilus normandii</name>
    <dbReference type="NCBI Taxonomy" id="1137989"/>
    <lineage>
        <taxon>Bacteria</taxon>
        <taxon>Bacillati</taxon>
        <taxon>Actinomycetota</taxon>
        <taxon>Actinomycetes</taxon>
        <taxon>Geodermatophilales</taxon>
        <taxon>Geodermatophilaceae</taxon>
        <taxon>Geodermatophilus</taxon>
    </lineage>
</organism>
<dbReference type="GO" id="GO:0008977">
    <property type="term" value="F:prephenate dehydrogenase (NAD+) activity"/>
    <property type="evidence" value="ECO:0007669"/>
    <property type="project" value="InterPro"/>
</dbReference>
<dbReference type="Gene3D" id="3.40.50.720">
    <property type="entry name" value="NAD(P)-binding Rossmann-like Domain"/>
    <property type="match status" value="1"/>
</dbReference>
<dbReference type="RefSeq" id="WP_110007423.1">
    <property type="nucleotide sequence ID" value="NZ_QGTX01000001.1"/>
</dbReference>
<evidence type="ECO:0000259" key="3">
    <source>
        <dbReference type="PROSITE" id="PS51176"/>
    </source>
</evidence>
<gene>
    <name evidence="4" type="ORF">JD79_00895</name>
</gene>
<feature type="domain" description="Prephenate/arogenate dehydrogenase" evidence="3">
    <location>
        <begin position="16"/>
        <end position="288"/>
    </location>
</feature>
<dbReference type="AlphaFoldDB" id="A0A317QGK4"/>
<dbReference type="InterPro" id="IPR050812">
    <property type="entry name" value="Preph/Arog_dehydrog"/>
</dbReference>
<evidence type="ECO:0000313" key="4">
    <source>
        <dbReference type="EMBL" id="PWW21756.1"/>
    </source>
</evidence>
<keyword evidence="2" id="KW-0560">Oxidoreductase</keyword>
<dbReference type="SUPFAM" id="SSF51735">
    <property type="entry name" value="NAD(P)-binding Rossmann-fold domains"/>
    <property type="match status" value="1"/>
</dbReference>
<dbReference type="Pfam" id="PF02153">
    <property type="entry name" value="PDH_N"/>
    <property type="match status" value="1"/>
</dbReference>
<dbReference type="InterPro" id="IPR008927">
    <property type="entry name" value="6-PGluconate_DH-like_C_sf"/>
</dbReference>
<dbReference type="Proteomes" id="UP000246661">
    <property type="component" value="Unassembled WGS sequence"/>
</dbReference>
<dbReference type="InterPro" id="IPR003099">
    <property type="entry name" value="Prephen_DH"/>
</dbReference>
<dbReference type="EMBL" id="QGTX01000001">
    <property type="protein sequence ID" value="PWW21756.1"/>
    <property type="molecule type" value="Genomic_DNA"/>
</dbReference>
<dbReference type="InterPro" id="IPR046826">
    <property type="entry name" value="PDH_N"/>
</dbReference>